<evidence type="ECO:0000256" key="3">
    <source>
        <dbReference type="SAM" id="SignalP"/>
    </source>
</evidence>
<keyword evidence="6" id="KW-1185">Reference proteome</keyword>
<keyword evidence="2" id="KW-1133">Transmembrane helix</keyword>
<dbReference type="OrthoDB" id="1912885at2"/>
<dbReference type="RefSeq" id="WP_072831744.1">
    <property type="nucleotide sequence ID" value="NZ_FQXP01000006.1"/>
</dbReference>
<feature type="compositionally biased region" description="Basic and acidic residues" evidence="1">
    <location>
        <begin position="550"/>
        <end position="563"/>
    </location>
</feature>
<protein>
    <submittedName>
        <fullName evidence="5">von Willebrand factor type A domain-containing protein</fullName>
    </submittedName>
</protein>
<dbReference type="InterPro" id="IPR002035">
    <property type="entry name" value="VWF_A"/>
</dbReference>
<evidence type="ECO:0000313" key="5">
    <source>
        <dbReference type="EMBL" id="SHH90822.1"/>
    </source>
</evidence>
<dbReference type="Proteomes" id="UP000184526">
    <property type="component" value="Unassembled WGS sequence"/>
</dbReference>
<dbReference type="AlphaFoldDB" id="A0A1M5WTR3"/>
<dbReference type="PROSITE" id="PS50234">
    <property type="entry name" value="VWFA"/>
    <property type="match status" value="1"/>
</dbReference>
<organism evidence="5 6">
    <name type="scientific">Clostridium collagenovorans DSM 3089</name>
    <dbReference type="NCBI Taxonomy" id="1121306"/>
    <lineage>
        <taxon>Bacteria</taxon>
        <taxon>Bacillati</taxon>
        <taxon>Bacillota</taxon>
        <taxon>Clostridia</taxon>
        <taxon>Eubacteriales</taxon>
        <taxon>Clostridiaceae</taxon>
        <taxon>Clostridium</taxon>
    </lineage>
</organism>
<evidence type="ECO:0000259" key="4">
    <source>
        <dbReference type="PROSITE" id="PS50234"/>
    </source>
</evidence>
<accession>A0A1M5WTR3</accession>
<keyword evidence="3" id="KW-0732">Signal</keyword>
<gene>
    <name evidence="5" type="ORF">SAMN02745196_01859</name>
</gene>
<evidence type="ECO:0000313" key="6">
    <source>
        <dbReference type="Proteomes" id="UP000184526"/>
    </source>
</evidence>
<feature type="domain" description="VWFA" evidence="4">
    <location>
        <begin position="76"/>
        <end position="297"/>
    </location>
</feature>
<keyword evidence="2" id="KW-0472">Membrane</keyword>
<dbReference type="STRING" id="1121306.SAMN02745196_01859"/>
<evidence type="ECO:0000256" key="1">
    <source>
        <dbReference type="SAM" id="MobiDB-lite"/>
    </source>
</evidence>
<reference evidence="5 6" key="1">
    <citation type="submission" date="2016-11" db="EMBL/GenBank/DDBJ databases">
        <authorList>
            <person name="Jaros S."/>
            <person name="Januszkiewicz K."/>
            <person name="Wedrychowicz H."/>
        </authorList>
    </citation>
    <scope>NUCLEOTIDE SEQUENCE [LARGE SCALE GENOMIC DNA]</scope>
    <source>
        <strain evidence="5 6">DSM 3089</strain>
    </source>
</reference>
<keyword evidence="2" id="KW-0812">Transmembrane</keyword>
<dbReference type="Gene3D" id="3.40.50.410">
    <property type="entry name" value="von Willebrand factor, type A domain"/>
    <property type="match status" value="1"/>
</dbReference>
<dbReference type="EMBL" id="FQXP01000006">
    <property type="protein sequence ID" value="SHH90822.1"/>
    <property type="molecule type" value="Genomic_DNA"/>
</dbReference>
<dbReference type="InterPro" id="IPR036465">
    <property type="entry name" value="vWFA_dom_sf"/>
</dbReference>
<sequence length="614" mass="68360">MKRIKKIKFLSLVLVLAVVVQFAPKNVFAENNNTNLKESKFFNLIDSNETKEVNGCRRYEVTRNVQANFDMSNEQDLMIILDTSTSMDTGNPVTLISVLAPALQQAVNKFMDYNPHNRVSLVIFGGNGSGIDDARISFDLTSNREVINNKMSNIYGQDEYGYYGPLSEFIWGNTNIEAGIEKGKEILIKAANENSNRNMNVMLVTDGGANVTIGGNPSSSDEIVNQTIKSAQGMKSIMPDANYIGLSLLHKDTEYDKKVTEAVFDSFIPKENQIIDTSSTIVQGKLTQYIDKLFNQIQGRGEVTITEKFNKDIVDNFTLGTFRKEDANGVKVYNAIEVNGALVPVEGIYTSTEENKYYQVAPVEGIRAIWDNVNKEIRVTLTNQELKNEVNKIKYQLLPKDDSIYSEGTTNIKIDNNSKVDVKYSAGNREYNSSSILKSAEITNLSASLKVDAGQDKEVKANEIIQLGGTPTAKGGDGTYFYTWSVKEGSGVVIPEEEIHKSNPQIDLSKNNVKPESSIVFEVMVTDNHNCIRKEEVRYSIINENAVIPKPEDKPNVKPENKPNNDGSEAVDKDNRAIEELPQTGQDITPYKYGAIISILGVVLLILDRKRKSY</sequence>
<proteinExistence type="predicted"/>
<evidence type="ECO:0000256" key="2">
    <source>
        <dbReference type="SAM" id="Phobius"/>
    </source>
</evidence>
<feature type="region of interest" description="Disordered" evidence="1">
    <location>
        <begin position="549"/>
        <end position="575"/>
    </location>
</feature>
<dbReference type="Pfam" id="PF13519">
    <property type="entry name" value="VWA_2"/>
    <property type="match status" value="1"/>
</dbReference>
<name>A0A1M5WTR3_9CLOT</name>
<feature type="signal peptide" evidence="3">
    <location>
        <begin position="1"/>
        <end position="29"/>
    </location>
</feature>
<dbReference type="SUPFAM" id="SSF53300">
    <property type="entry name" value="vWA-like"/>
    <property type="match status" value="1"/>
</dbReference>
<feature type="transmembrane region" description="Helical" evidence="2">
    <location>
        <begin position="590"/>
        <end position="607"/>
    </location>
</feature>
<feature type="chain" id="PRO_5012929014" evidence="3">
    <location>
        <begin position="30"/>
        <end position="614"/>
    </location>
</feature>
<dbReference type="CDD" id="cd00198">
    <property type="entry name" value="vWFA"/>
    <property type="match status" value="1"/>
</dbReference>